<dbReference type="Proteomes" id="UP000281431">
    <property type="component" value="Unassembled WGS sequence"/>
</dbReference>
<proteinExistence type="inferred from homology"/>
<feature type="transmembrane region" description="Helical" evidence="11">
    <location>
        <begin position="63"/>
        <end position="85"/>
    </location>
</feature>
<comment type="similarity">
    <text evidence="4">In the C-terminal section; belongs to the UbiA prenyltransferase family. Protoheme IX farnesyltransferase subfamily.</text>
</comment>
<accession>A0A3N6M8K8</accession>
<evidence type="ECO:0000256" key="6">
    <source>
        <dbReference type="ARBA" id="ARBA00022692"/>
    </source>
</evidence>
<evidence type="ECO:0000256" key="7">
    <source>
        <dbReference type="ARBA" id="ARBA00022989"/>
    </source>
</evidence>
<feature type="transmembrane region" description="Helical" evidence="11">
    <location>
        <begin position="315"/>
        <end position="336"/>
    </location>
</feature>
<feature type="transmembrane region" description="Helical" evidence="11">
    <location>
        <begin position="272"/>
        <end position="294"/>
    </location>
</feature>
<evidence type="ECO:0000256" key="11">
    <source>
        <dbReference type="HAMAP-Rule" id="MF_00154"/>
    </source>
</evidence>
<feature type="transmembrane region" description="Helical" evidence="11">
    <location>
        <begin position="113"/>
        <end position="133"/>
    </location>
</feature>
<dbReference type="InterPro" id="IPR000537">
    <property type="entry name" value="UbiA_prenyltransferase"/>
</dbReference>
<feature type="transmembrane region" description="Helical" evidence="11">
    <location>
        <begin position="442"/>
        <end position="459"/>
    </location>
</feature>
<dbReference type="GO" id="GO:0008495">
    <property type="term" value="F:protoheme IX farnesyltransferase activity"/>
    <property type="evidence" value="ECO:0007669"/>
    <property type="project" value="UniProtKB-UniRule"/>
</dbReference>
<dbReference type="Pfam" id="PF01040">
    <property type="entry name" value="UbiA"/>
    <property type="match status" value="1"/>
</dbReference>
<comment type="subcellular location">
    <subcellularLocation>
        <location evidence="2 11">Cell membrane</location>
        <topology evidence="2 11">Multi-pass membrane protein</topology>
    </subcellularLocation>
</comment>
<evidence type="ECO:0000313" key="14">
    <source>
        <dbReference type="Proteomes" id="UP000281431"/>
    </source>
</evidence>
<dbReference type="UniPathway" id="UPA00834">
    <property type="reaction ID" value="UER00712"/>
</dbReference>
<reference evidence="13 14" key="1">
    <citation type="submission" date="2018-10" db="EMBL/GenBank/DDBJ databases">
        <title>Natrarchaeobius chitinivorans gen. nov., sp. nov., and Natrarchaeobius haloalkaliphilus sp. nov., alkaliphilic, chitin-utilizing haloarchaea from hypersaline alkaline lakes.</title>
        <authorList>
            <person name="Sorokin D.Y."/>
            <person name="Elcheninov A.G."/>
            <person name="Kostrikina N.A."/>
            <person name="Bale N.J."/>
            <person name="Sinninghe Damste J.S."/>
            <person name="Khijniak T.V."/>
            <person name="Kublanov I.V."/>
            <person name="Toshchakov S.V."/>
        </authorList>
    </citation>
    <scope>NUCLEOTIDE SEQUENCE [LARGE SCALE GENOMIC DNA]</scope>
    <source>
        <strain evidence="13 14">AArcht7</strain>
    </source>
</reference>
<keyword evidence="9 11" id="KW-0472">Membrane</keyword>
<evidence type="ECO:0000256" key="2">
    <source>
        <dbReference type="ARBA" id="ARBA00004651"/>
    </source>
</evidence>
<comment type="catalytic activity">
    <reaction evidence="10 11">
        <text>heme b + (2E,6E)-farnesyl diphosphate + H2O = Fe(II)-heme o + diphosphate</text>
        <dbReference type="Rhea" id="RHEA:28070"/>
        <dbReference type="ChEBI" id="CHEBI:15377"/>
        <dbReference type="ChEBI" id="CHEBI:33019"/>
        <dbReference type="ChEBI" id="CHEBI:60344"/>
        <dbReference type="ChEBI" id="CHEBI:60530"/>
        <dbReference type="ChEBI" id="CHEBI:175763"/>
        <dbReference type="EC" id="2.5.1.141"/>
    </reaction>
</comment>
<dbReference type="NCBIfam" id="TIGR01473">
    <property type="entry name" value="cyoE_ctaB"/>
    <property type="match status" value="1"/>
</dbReference>
<dbReference type="GO" id="GO:0005886">
    <property type="term" value="C:plasma membrane"/>
    <property type="evidence" value="ECO:0007669"/>
    <property type="project" value="UniProtKB-SubCell"/>
</dbReference>
<feature type="region of interest" description="Disordered" evidence="12">
    <location>
        <begin position="202"/>
        <end position="227"/>
    </location>
</feature>
<feature type="transmembrane region" description="Helical" evidence="11">
    <location>
        <begin position="368"/>
        <end position="387"/>
    </location>
</feature>
<dbReference type="HAMAP" id="MF_00154">
    <property type="entry name" value="CyoE_CtaB"/>
    <property type="match status" value="1"/>
</dbReference>
<feature type="transmembrane region" description="Helical" evidence="11">
    <location>
        <begin position="342"/>
        <end position="361"/>
    </location>
</feature>
<evidence type="ECO:0000256" key="12">
    <source>
        <dbReference type="SAM" id="MobiDB-lite"/>
    </source>
</evidence>
<feature type="transmembrane region" description="Helical" evidence="11">
    <location>
        <begin position="393"/>
        <end position="414"/>
    </location>
</feature>
<dbReference type="PANTHER" id="PTHR43448:SF2">
    <property type="entry name" value="PROTOHEME IX FARNESYLTRANSFERASE, MITOCHONDRIAL"/>
    <property type="match status" value="1"/>
</dbReference>
<feature type="transmembrane region" description="Helical" evidence="11">
    <location>
        <begin position="248"/>
        <end position="266"/>
    </location>
</feature>
<name>A0A3N6M8K8_NATCH</name>
<dbReference type="AlphaFoldDB" id="A0A3N6M8K8"/>
<comment type="caution">
    <text evidence="13">The sequence shown here is derived from an EMBL/GenBank/DDBJ whole genome shotgun (WGS) entry which is preliminary data.</text>
</comment>
<dbReference type="PANTHER" id="PTHR43448">
    <property type="entry name" value="PROTOHEME IX FARNESYLTRANSFERASE, MITOCHONDRIAL"/>
    <property type="match status" value="1"/>
</dbReference>
<evidence type="ECO:0000256" key="8">
    <source>
        <dbReference type="ARBA" id="ARBA00023133"/>
    </source>
</evidence>
<evidence type="ECO:0000256" key="4">
    <source>
        <dbReference type="ARBA" id="ARBA00010223"/>
    </source>
</evidence>
<dbReference type="GO" id="GO:0048034">
    <property type="term" value="P:heme O biosynthetic process"/>
    <property type="evidence" value="ECO:0007669"/>
    <property type="project" value="UniProtKB-UniRule"/>
</dbReference>
<feature type="transmembrane region" description="Helical" evidence="11">
    <location>
        <begin position="145"/>
        <end position="164"/>
    </location>
</feature>
<comment type="caution">
    <text evidence="11">Lacks conserved residue(s) required for the propagation of feature annotation.</text>
</comment>
<sequence length="518" mass="53678">MANRSFGGTPNPFGSRSSRPGRRGLEPGKSGNPKYAEWKDPDENSVTAESFPRPIDTQRRFSGLLAATALGVYLLLIVGATTSLADAGSACSTWPACHPPADPLNQTELAIAWGHRLAAAVVGGLFAATAVAATLGDASSRVRAAVLAGAGLYVVQVGIGAATATLGPAAIAPGLHLGLGVVVFTTIVLALAWDLEFATGEDDDAIDAPEPEPLGSEATPAPRSLPSGGLERARLTAFAYFKMMKPRLMWLLCLVAAAGMALAAGPDLTPGVIVATLGGGVLAIGASGTFNHVLERDVDQRMSRTADRPLATELIPVRNAMAFGVLLTVASVGVFLTINALAAALGLAAILFYSVVYTLLLKPNTVQNTVIGGLAGALPALIGWAAVTNEIGLPALALAGVIFLWTPAHFYNLALAYRDDYARGGFPMMPVVRGETETRKHIVYYLAATLVATVGLAWITDLGALYAATVAIFGGIFLWTAVVLHFEQTESAAFRSFHASNAFLGAVLVVIVVDALVL</sequence>
<feature type="transmembrane region" description="Helical" evidence="11">
    <location>
        <begin position="498"/>
        <end position="517"/>
    </location>
</feature>
<dbReference type="EMBL" id="REFZ01000007">
    <property type="protein sequence ID" value="RQH00044.1"/>
    <property type="molecule type" value="Genomic_DNA"/>
</dbReference>
<gene>
    <name evidence="11" type="primary">ctaB</name>
    <name evidence="13" type="ORF">EA472_12595</name>
</gene>
<evidence type="ECO:0000313" key="13">
    <source>
        <dbReference type="EMBL" id="RQH00044.1"/>
    </source>
</evidence>
<keyword evidence="14" id="KW-1185">Reference proteome</keyword>
<comment type="miscellaneous">
    <text evidence="11">Carbon 2 of the heme B porphyrin ring is defined according to the Fischer nomenclature.</text>
</comment>
<dbReference type="EC" id="2.5.1.141" evidence="11"/>
<dbReference type="Gene3D" id="1.10.357.140">
    <property type="entry name" value="UbiA prenyltransferase"/>
    <property type="match status" value="1"/>
</dbReference>
<evidence type="ECO:0000256" key="1">
    <source>
        <dbReference type="ARBA" id="ARBA00004019"/>
    </source>
</evidence>
<dbReference type="CDD" id="cd13957">
    <property type="entry name" value="PT_UbiA_Cox10"/>
    <property type="match status" value="1"/>
</dbReference>
<keyword evidence="6 11" id="KW-0812">Transmembrane</keyword>
<protein>
    <recommendedName>
        <fullName evidence="11">Protoheme IX farnesyltransferase</fullName>
        <ecNumber evidence="11">2.5.1.141</ecNumber>
    </recommendedName>
    <alternativeName>
        <fullName evidence="11">Heme B farnesyltransferase</fullName>
    </alternativeName>
    <alternativeName>
        <fullName evidence="11">Heme O synthase</fullName>
    </alternativeName>
</protein>
<evidence type="ECO:0000256" key="10">
    <source>
        <dbReference type="ARBA" id="ARBA00047690"/>
    </source>
</evidence>
<comment type="pathway">
    <text evidence="3 11">Porphyrin-containing compound metabolism; heme O biosynthesis; heme O from protoheme: step 1/1.</text>
</comment>
<organism evidence="13 14">
    <name type="scientific">Natrarchaeobius chitinivorans</name>
    <dbReference type="NCBI Taxonomy" id="1679083"/>
    <lineage>
        <taxon>Archaea</taxon>
        <taxon>Methanobacteriati</taxon>
        <taxon>Methanobacteriota</taxon>
        <taxon>Stenosarchaea group</taxon>
        <taxon>Halobacteria</taxon>
        <taxon>Halobacteriales</taxon>
        <taxon>Natrialbaceae</taxon>
        <taxon>Natrarchaeobius</taxon>
    </lineage>
</organism>
<feature type="region of interest" description="Disordered" evidence="12">
    <location>
        <begin position="1"/>
        <end position="51"/>
    </location>
</feature>
<keyword evidence="5 11" id="KW-0808">Transferase</keyword>
<keyword evidence="11" id="KW-1003">Cell membrane</keyword>
<dbReference type="NCBIfam" id="NF003349">
    <property type="entry name" value="PRK04375.1-2"/>
    <property type="match status" value="1"/>
</dbReference>
<evidence type="ECO:0000256" key="9">
    <source>
        <dbReference type="ARBA" id="ARBA00023136"/>
    </source>
</evidence>
<keyword evidence="8 11" id="KW-0350">Heme biosynthesis</keyword>
<dbReference type="InterPro" id="IPR044878">
    <property type="entry name" value="UbiA_sf"/>
</dbReference>
<comment type="function">
    <text evidence="1 11">Converts heme B (protoheme IX) to heme O by substitution of the vinyl group on carbon 2 of heme B porphyrin ring with a hydroxyethyl farnesyl side group.</text>
</comment>
<evidence type="ECO:0000256" key="5">
    <source>
        <dbReference type="ARBA" id="ARBA00022679"/>
    </source>
</evidence>
<comment type="similarity">
    <text evidence="11">Belongs to the UbiA prenyltransferase family. Protoheme IX farnesyltransferase subfamily.</text>
</comment>
<evidence type="ECO:0000256" key="3">
    <source>
        <dbReference type="ARBA" id="ARBA00004919"/>
    </source>
</evidence>
<keyword evidence="7 11" id="KW-1133">Transmembrane helix</keyword>
<dbReference type="OrthoDB" id="131615at2157"/>
<dbReference type="InterPro" id="IPR006369">
    <property type="entry name" value="Protohaem_IX_farnesylTrfase"/>
</dbReference>
<feature type="transmembrane region" description="Helical" evidence="11">
    <location>
        <begin position="170"/>
        <end position="193"/>
    </location>
</feature>
<feature type="transmembrane region" description="Helical" evidence="11">
    <location>
        <begin position="465"/>
        <end position="486"/>
    </location>
</feature>